<dbReference type="STRING" id="1392250.A0A2I2FUT7"/>
<sequence>MSALTDPLFEGLVGAMPSSTFVGVFLSLSPAYFIEPFRTLHRPLHSTTVHVSGYKRLEVIFEEFIHNVTAVAQIRQSAGHKLGLAEYTHILHCASSIGDAILADQAWHNMKEDGVHPDLACYNHLMSAKVWDSAHSGLQRYRLRMTKYVYRKRGYMYPNPGWTGFGTKERSVRKEVVRILNEMMENGFQGDENTFIHVLMSSSRVGNSQGIKRILKAVWNVDVDALLEKAPDIEIEPVTPFPRFSPLYPTKNLLFAVAHSFGNCSDMPAALCAIEHISESYGLIVPAEVWRELLERAFVLSRRRWGLDFEGKDRGQVLPSFLCELYDTMTSEPSNVEPTAHMHSIMAKLAWAERDLPLFKHHLDATYDLLAETRRKQKLARAKVAAYLINTRTSQGPKIRGQFQLTRFKSRPFANAVYEYDLLRLRAAQATMLISRLVRLLIIRKNWDFPGKTELDWERRLIPQILDEWRDFLPDQIHYHTTGGVINRKGPRTWRFRRYTEFDQMPIRHSTAENGLKKREFDPKEIEDDVFWARLLAKYPHFLNSRALHPMNRLFFGVIDRSTVAHPQPHDPFTYEPLADCKTPDDFRAFYRKYDMKAARHYQPEDIQDEEVEAEEEEDPSDAALDGFGYSLV</sequence>
<dbReference type="GeneID" id="36557832"/>
<evidence type="ECO:0000256" key="5">
    <source>
        <dbReference type="SAM" id="Phobius"/>
    </source>
</evidence>
<dbReference type="VEuPathDB" id="FungiDB:P170DRAFT_440672"/>
<feature type="region of interest" description="Disordered" evidence="4">
    <location>
        <begin position="602"/>
        <end position="633"/>
    </location>
</feature>
<feature type="transmembrane region" description="Helical" evidence="5">
    <location>
        <begin position="12"/>
        <end position="34"/>
    </location>
</feature>
<dbReference type="AlphaFoldDB" id="A0A2I2FUT7"/>
<keyword evidence="5" id="KW-0812">Transmembrane</keyword>
<dbReference type="EMBL" id="MSFO01000009">
    <property type="protein sequence ID" value="PLB44371.1"/>
    <property type="molecule type" value="Genomic_DNA"/>
</dbReference>
<comment type="caution">
    <text evidence="6">The sequence shown here is derived from an EMBL/GenBank/DDBJ whole genome shotgun (WGS) entry which is preliminary data.</text>
</comment>
<keyword evidence="3" id="KW-0496">Mitochondrion</keyword>
<comment type="subcellular location">
    <subcellularLocation>
        <location evidence="1">Mitochondrion</location>
    </subcellularLocation>
</comment>
<protein>
    <submittedName>
        <fullName evidence="6">Uncharacterized protein</fullName>
    </submittedName>
</protein>
<dbReference type="InterPro" id="IPR024319">
    <property type="entry name" value="ATPase_expression_mit"/>
</dbReference>
<feature type="compositionally biased region" description="Acidic residues" evidence="4">
    <location>
        <begin position="606"/>
        <end position="621"/>
    </location>
</feature>
<evidence type="ECO:0000256" key="3">
    <source>
        <dbReference type="ARBA" id="ARBA00023128"/>
    </source>
</evidence>
<proteinExistence type="predicted"/>
<dbReference type="Proteomes" id="UP000234275">
    <property type="component" value="Unassembled WGS sequence"/>
</dbReference>
<evidence type="ECO:0000313" key="7">
    <source>
        <dbReference type="Proteomes" id="UP000234275"/>
    </source>
</evidence>
<organism evidence="6 7">
    <name type="scientific">Aspergillus steynii IBT 23096</name>
    <dbReference type="NCBI Taxonomy" id="1392250"/>
    <lineage>
        <taxon>Eukaryota</taxon>
        <taxon>Fungi</taxon>
        <taxon>Dikarya</taxon>
        <taxon>Ascomycota</taxon>
        <taxon>Pezizomycotina</taxon>
        <taxon>Eurotiomycetes</taxon>
        <taxon>Eurotiomycetidae</taxon>
        <taxon>Eurotiales</taxon>
        <taxon>Aspergillaceae</taxon>
        <taxon>Aspergillus</taxon>
        <taxon>Aspergillus subgen. Circumdati</taxon>
    </lineage>
</organism>
<dbReference type="Gene3D" id="1.25.40.10">
    <property type="entry name" value="Tetratricopeptide repeat domain"/>
    <property type="match status" value="1"/>
</dbReference>
<dbReference type="RefSeq" id="XP_024699673.1">
    <property type="nucleotide sequence ID" value="XM_024850133.1"/>
</dbReference>
<dbReference type="OrthoDB" id="185373at2759"/>
<dbReference type="GO" id="GO:0005739">
    <property type="term" value="C:mitochondrion"/>
    <property type="evidence" value="ECO:0007669"/>
    <property type="project" value="UniProtKB-SubCell"/>
</dbReference>
<dbReference type="Pfam" id="PF12921">
    <property type="entry name" value="ATP13"/>
    <property type="match status" value="1"/>
</dbReference>
<evidence type="ECO:0000256" key="4">
    <source>
        <dbReference type="SAM" id="MobiDB-lite"/>
    </source>
</evidence>
<gene>
    <name evidence="6" type="ORF">P170DRAFT_440672</name>
</gene>
<name>A0A2I2FUT7_9EURO</name>
<dbReference type="Pfam" id="PF13812">
    <property type="entry name" value="PPR_3"/>
    <property type="match status" value="1"/>
</dbReference>
<dbReference type="InterPro" id="IPR011990">
    <property type="entry name" value="TPR-like_helical_dom_sf"/>
</dbReference>
<evidence type="ECO:0000256" key="2">
    <source>
        <dbReference type="ARBA" id="ARBA00022946"/>
    </source>
</evidence>
<keyword evidence="7" id="KW-1185">Reference proteome</keyword>
<keyword evidence="2" id="KW-0809">Transit peptide</keyword>
<dbReference type="InterPro" id="IPR002885">
    <property type="entry name" value="PPR_rpt"/>
</dbReference>
<evidence type="ECO:0000313" key="6">
    <source>
        <dbReference type="EMBL" id="PLB44371.1"/>
    </source>
</evidence>
<keyword evidence="5" id="KW-0472">Membrane</keyword>
<reference evidence="6 7" key="1">
    <citation type="submission" date="2016-12" db="EMBL/GenBank/DDBJ databases">
        <title>The genomes of Aspergillus section Nigri reveals drivers in fungal speciation.</title>
        <authorList>
            <consortium name="DOE Joint Genome Institute"/>
            <person name="Vesth T.C."/>
            <person name="Nybo J."/>
            <person name="Theobald S."/>
            <person name="Brandl J."/>
            <person name="Frisvad J.C."/>
            <person name="Nielsen K.F."/>
            <person name="Lyhne E.K."/>
            <person name="Kogle M.E."/>
            <person name="Kuo A."/>
            <person name="Riley R."/>
            <person name="Clum A."/>
            <person name="Nolan M."/>
            <person name="Lipzen A."/>
            <person name="Salamov A."/>
            <person name="Henrissat B."/>
            <person name="Wiebenga A."/>
            <person name="De Vries R.P."/>
            <person name="Grigoriev I.V."/>
            <person name="Mortensen U.H."/>
            <person name="Andersen M.R."/>
            <person name="Baker S.E."/>
        </authorList>
    </citation>
    <scope>NUCLEOTIDE SEQUENCE [LARGE SCALE GENOMIC DNA]</scope>
    <source>
        <strain evidence="6 7">IBT 23096</strain>
    </source>
</reference>
<evidence type="ECO:0000256" key="1">
    <source>
        <dbReference type="ARBA" id="ARBA00004173"/>
    </source>
</evidence>
<keyword evidence="5" id="KW-1133">Transmembrane helix</keyword>
<accession>A0A2I2FUT7</accession>